<gene>
    <name evidence="6" type="ORF">OB955_12150</name>
</gene>
<keyword evidence="3" id="KW-0813">Transport</keyword>
<dbReference type="Pfam" id="PF00496">
    <property type="entry name" value="SBP_bac_5"/>
    <property type="match status" value="1"/>
</dbReference>
<dbReference type="PROSITE" id="PS51318">
    <property type="entry name" value="TAT"/>
    <property type="match status" value="1"/>
</dbReference>
<dbReference type="Gene3D" id="3.40.190.10">
    <property type="entry name" value="Periplasmic binding protein-like II"/>
    <property type="match status" value="1"/>
</dbReference>
<dbReference type="Proteomes" id="UP001320972">
    <property type="component" value="Unassembled WGS sequence"/>
</dbReference>
<dbReference type="InterPro" id="IPR000914">
    <property type="entry name" value="SBP_5_dom"/>
</dbReference>
<name>A0ABT2QEY9_9EURY</name>
<organism evidence="6 7">
    <name type="scientific">Natronoglomus mannanivorans</name>
    <dbReference type="NCBI Taxonomy" id="2979990"/>
    <lineage>
        <taxon>Archaea</taxon>
        <taxon>Methanobacteriati</taxon>
        <taxon>Methanobacteriota</taxon>
        <taxon>Stenosarchaea group</taxon>
        <taxon>Halobacteria</taxon>
        <taxon>Halobacteriales</taxon>
        <taxon>Natrialbaceae</taxon>
        <taxon>Natronoglomus</taxon>
    </lineage>
</organism>
<dbReference type="PANTHER" id="PTHR30290:SF10">
    <property type="entry name" value="PERIPLASMIC OLIGOPEPTIDE-BINDING PROTEIN-RELATED"/>
    <property type="match status" value="1"/>
</dbReference>
<proteinExistence type="inferred from homology"/>
<dbReference type="PIRSF" id="PIRSF002741">
    <property type="entry name" value="MppA"/>
    <property type="match status" value="1"/>
</dbReference>
<dbReference type="InterPro" id="IPR006311">
    <property type="entry name" value="TAT_signal"/>
</dbReference>
<accession>A0ABT2QEY9</accession>
<reference evidence="6 7" key="1">
    <citation type="submission" date="2022-09" db="EMBL/GenBank/DDBJ databases">
        <title>Enrichment on poylsaccharides allowed isolation of novel metabolic and taxonomic groups of Haloarchaea.</title>
        <authorList>
            <person name="Sorokin D.Y."/>
            <person name="Elcheninov A.G."/>
            <person name="Khizhniak T.V."/>
            <person name="Kolganova T.V."/>
            <person name="Kublanov I.V."/>
        </authorList>
    </citation>
    <scope>NUCLEOTIDE SEQUENCE [LARGE SCALE GENOMIC DNA]</scope>
    <source>
        <strain evidence="6 7">AArc-m2/3/4</strain>
    </source>
</reference>
<dbReference type="InterPro" id="IPR039424">
    <property type="entry name" value="SBP_5"/>
</dbReference>
<evidence type="ECO:0000313" key="7">
    <source>
        <dbReference type="Proteomes" id="UP001320972"/>
    </source>
</evidence>
<dbReference type="EMBL" id="JAOPKB010000006">
    <property type="protein sequence ID" value="MCU4973490.1"/>
    <property type="molecule type" value="Genomic_DNA"/>
</dbReference>
<comment type="similarity">
    <text evidence="2">Belongs to the bacterial solute-binding protein 5 family.</text>
</comment>
<evidence type="ECO:0000256" key="2">
    <source>
        <dbReference type="ARBA" id="ARBA00005695"/>
    </source>
</evidence>
<evidence type="ECO:0000259" key="5">
    <source>
        <dbReference type="Pfam" id="PF00496"/>
    </source>
</evidence>
<sequence>MQRTHSRRQLLTGLAGGTMLGVAGCLSSDEANAEKTVALHSSPTGGNWGTYGDVTPYYTPIHETLTASSHDFSTIEPWLATDWEAVDDLTWEFTLREDVQFHDGTELTSELVAQSLSALLADRPLGWAKVTEDSFTALDDRTLQVETVERFGALAGTLSHPLFGIQYPDEYDRPIGTGPFEAPTVELGDPLRTVAFDDYWGEEPQLEELTFEGILDPTTRSLNLQAGDIDASFEIPRQDYDLLDANDDIVVRTRQEPRTGLAMMNLYNSPTDDADLRRALNYATDQAAIVDAILDGIGEPAKGPYSPMIPWSAHDDLPTYGPDMDRARELVASSGYDGETLEIHVSSESQHEQLIAARMQDNFEAVGVSTTIRQFESASFYDVEQKRESNLTIIELGSINGAADYLLYLQFHSEGGDNAELYEGEGTGLYNLGPEVDELIERGDRALDEATKHDAYREVQRRVMDAAVLVPIYHKEYVFGQRTETTGPEMHAVPHMTRWTEFAEDA</sequence>
<keyword evidence="4" id="KW-0732">Signal</keyword>
<dbReference type="RefSeq" id="WP_338007979.1">
    <property type="nucleotide sequence ID" value="NZ_JAOPKB010000006.1"/>
</dbReference>
<evidence type="ECO:0000313" key="6">
    <source>
        <dbReference type="EMBL" id="MCU4973490.1"/>
    </source>
</evidence>
<dbReference type="PANTHER" id="PTHR30290">
    <property type="entry name" value="PERIPLASMIC BINDING COMPONENT OF ABC TRANSPORTER"/>
    <property type="match status" value="1"/>
</dbReference>
<evidence type="ECO:0000256" key="3">
    <source>
        <dbReference type="ARBA" id="ARBA00022448"/>
    </source>
</evidence>
<comment type="subcellular location">
    <subcellularLocation>
        <location evidence="1">Cell envelope</location>
    </subcellularLocation>
</comment>
<evidence type="ECO:0000256" key="4">
    <source>
        <dbReference type="ARBA" id="ARBA00022729"/>
    </source>
</evidence>
<dbReference type="Gene3D" id="3.10.105.10">
    <property type="entry name" value="Dipeptide-binding Protein, Domain 3"/>
    <property type="match status" value="1"/>
</dbReference>
<protein>
    <submittedName>
        <fullName evidence="6">ABC transporter substrate-binding protein</fullName>
    </submittedName>
</protein>
<comment type="caution">
    <text evidence="6">The sequence shown here is derived from an EMBL/GenBank/DDBJ whole genome shotgun (WGS) entry which is preliminary data.</text>
</comment>
<dbReference type="InterPro" id="IPR030678">
    <property type="entry name" value="Peptide/Ni-bd"/>
</dbReference>
<dbReference type="SUPFAM" id="SSF53850">
    <property type="entry name" value="Periplasmic binding protein-like II"/>
    <property type="match status" value="1"/>
</dbReference>
<keyword evidence="7" id="KW-1185">Reference proteome</keyword>
<evidence type="ECO:0000256" key="1">
    <source>
        <dbReference type="ARBA" id="ARBA00004196"/>
    </source>
</evidence>
<feature type="domain" description="Solute-binding protein family 5" evidence="5">
    <location>
        <begin position="74"/>
        <end position="416"/>
    </location>
</feature>
<dbReference type="PROSITE" id="PS51257">
    <property type="entry name" value="PROKAR_LIPOPROTEIN"/>
    <property type="match status" value="1"/>
</dbReference>